<keyword evidence="2" id="KW-1003">Cell membrane</keyword>
<proteinExistence type="predicted"/>
<dbReference type="Pfam" id="PF03772">
    <property type="entry name" value="Competence"/>
    <property type="match status" value="1"/>
</dbReference>
<feature type="transmembrane region" description="Helical" evidence="7">
    <location>
        <begin position="412"/>
        <end position="431"/>
    </location>
</feature>
<dbReference type="Proteomes" id="UP000585437">
    <property type="component" value="Unassembled WGS sequence"/>
</dbReference>
<keyword evidence="11" id="KW-1185">Reference proteome</keyword>
<evidence type="ECO:0000256" key="1">
    <source>
        <dbReference type="ARBA" id="ARBA00004651"/>
    </source>
</evidence>
<feature type="transmembrane region" description="Helical" evidence="7">
    <location>
        <begin position="82"/>
        <end position="100"/>
    </location>
</feature>
<name>A0A7X0MSC6_9HYPH</name>
<evidence type="ECO:0000256" key="6">
    <source>
        <dbReference type="SAM" id="MobiDB-lite"/>
    </source>
</evidence>
<evidence type="ECO:0000256" key="3">
    <source>
        <dbReference type="ARBA" id="ARBA00022692"/>
    </source>
</evidence>
<organism evidence="10 11">
    <name type="scientific">Rhizobium soli</name>
    <dbReference type="NCBI Taxonomy" id="424798"/>
    <lineage>
        <taxon>Bacteria</taxon>
        <taxon>Pseudomonadati</taxon>
        <taxon>Pseudomonadota</taxon>
        <taxon>Alphaproteobacteria</taxon>
        <taxon>Hyphomicrobiales</taxon>
        <taxon>Rhizobiaceae</taxon>
        <taxon>Rhizobium/Agrobacterium group</taxon>
        <taxon>Rhizobium</taxon>
    </lineage>
</organism>
<evidence type="ECO:0000313" key="10">
    <source>
        <dbReference type="EMBL" id="MBB6509554.1"/>
    </source>
</evidence>
<comment type="caution">
    <text evidence="10">The sequence shown here is derived from an EMBL/GenBank/DDBJ whole genome shotgun (WGS) entry which is preliminary data.</text>
</comment>
<keyword evidence="5 7" id="KW-0472">Membrane</keyword>
<dbReference type="EMBL" id="JACHBU010000005">
    <property type="protein sequence ID" value="MBB6509554.1"/>
    <property type="molecule type" value="Genomic_DNA"/>
</dbReference>
<protein>
    <submittedName>
        <fullName evidence="10">ComEC/Rec2-related protein</fullName>
    </submittedName>
</protein>
<feature type="domain" description="ComEC/Rec2-related protein" evidence="8">
    <location>
        <begin position="306"/>
        <end position="592"/>
    </location>
</feature>
<feature type="domain" description="DUF4131" evidence="9">
    <location>
        <begin position="101"/>
        <end position="258"/>
    </location>
</feature>
<dbReference type="Pfam" id="PF13567">
    <property type="entry name" value="DUF4131"/>
    <property type="match status" value="1"/>
</dbReference>
<reference evidence="10 11" key="1">
    <citation type="submission" date="2020-08" db="EMBL/GenBank/DDBJ databases">
        <title>The Agave Microbiome: Exploring the role of microbial communities in plant adaptations to desert environments.</title>
        <authorList>
            <person name="Partida-Martinez L.P."/>
        </authorList>
    </citation>
    <scope>NUCLEOTIDE SEQUENCE [LARGE SCALE GENOMIC DNA]</scope>
    <source>
        <strain evidence="10 11">AS3.12</strain>
    </source>
</reference>
<feature type="transmembrane region" description="Helical" evidence="7">
    <location>
        <begin position="364"/>
        <end position="382"/>
    </location>
</feature>
<feature type="transmembrane region" description="Helical" evidence="7">
    <location>
        <begin position="437"/>
        <end position="457"/>
    </location>
</feature>
<dbReference type="RefSeq" id="WP_184655100.1">
    <property type="nucleotide sequence ID" value="NZ_JACHBU010000005.1"/>
</dbReference>
<evidence type="ECO:0000256" key="2">
    <source>
        <dbReference type="ARBA" id="ARBA00022475"/>
    </source>
</evidence>
<gene>
    <name evidence="10" type="ORF">F4695_002922</name>
</gene>
<feature type="transmembrane region" description="Helical" evidence="7">
    <location>
        <begin position="106"/>
        <end position="123"/>
    </location>
</feature>
<feature type="transmembrane region" description="Helical" evidence="7">
    <location>
        <begin position="510"/>
        <end position="534"/>
    </location>
</feature>
<dbReference type="NCBIfam" id="TIGR00360">
    <property type="entry name" value="ComEC_N-term"/>
    <property type="match status" value="1"/>
</dbReference>
<dbReference type="PANTHER" id="PTHR30619:SF1">
    <property type="entry name" value="RECOMBINATION PROTEIN 2"/>
    <property type="match status" value="1"/>
</dbReference>
<evidence type="ECO:0000313" key="11">
    <source>
        <dbReference type="Proteomes" id="UP000585437"/>
    </source>
</evidence>
<keyword evidence="4 7" id="KW-1133">Transmembrane helix</keyword>
<dbReference type="InterPro" id="IPR052159">
    <property type="entry name" value="Competence_DNA_uptake"/>
</dbReference>
<feature type="transmembrane region" description="Helical" evidence="7">
    <location>
        <begin position="469"/>
        <end position="490"/>
    </location>
</feature>
<feature type="region of interest" description="Disordered" evidence="6">
    <location>
        <begin position="679"/>
        <end position="698"/>
    </location>
</feature>
<comment type="subcellular location">
    <subcellularLocation>
        <location evidence="1">Cell membrane</location>
        <topology evidence="1">Multi-pass membrane protein</topology>
    </subcellularLocation>
</comment>
<evidence type="ECO:0000259" key="9">
    <source>
        <dbReference type="Pfam" id="PF13567"/>
    </source>
</evidence>
<evidence type="ECO:0000259" key="8">
    <source>
        <dbReference type="Pfam" id="PF03772"/>
    </source>
</evidence>
<keyword evidence="3 7" id="KW-0812">Transmembrane</keyword>
<dbReference type="InterPro" id="IPR004477">
    <property type="entry name" value="ComEC_N"/>
</dbReference>
<dbReference type="PANTHER" id="PTHR30619">
    <property type="entry name" value="DNA INTERNALIZATION/COMPETENCE PROTEIN COMEC/REC2"/>
    <property type="match status" value="1"/>
</dbReference>
<sequence length="849" mass="91470">MANGGAIFEAASSKPMMLASTPHAIALWTPESASQTMPAEVRNDGRNDHHSEDVFLGYVVRDRPVSKWLSTSLSEEVSHGHGFLFLPVLLGAGAAFWFALPWTPSPFILATMLAISMVTAGLIRYRAHPLSRANLVICLLLSGSALAALETWRCSTVVLDSPVTTTISGIVERREADAQRRWRYIVRIEQTSEPTLARPPQRVSLLARSQHEPADIGERVSGRARLSPPSGPALPGLNDFAFSSYFDQIGAVGFFYGAPSVQPAIDDQPGLWSDMQRGLFALRSAIGNRIRDTVKGDAGAFAAAIVTDERRAISRETTEALRLSGLAHIVAISGLNMALAAGIFFVGVRSVLSLFLGFAQAYPIKKFAAFGALVMATAYYLISGFGVSAERAYIMMAVMLVAVLVDRPSISLRNVALSAIIILAISPSEILGPSFQMSFAATAALVAGFALWTRYFAKGKEETKGSNRWITGIAATLHFIAGIVVTSLIGSTSTSIYSIEHFHHLTTYGLAANLAAMPIISFVVMPAGLVAMLLMPFGLDAPVLFIMGEGLRIVIRIAEIVAAWGGDIAIGRQNPLFLPLATAGFLLLTLLRTPLRLTGALFMAVALLFAVRSGSAPRPDIVISEDGASVGVIQDDKITLNRTRPPGFIYDQWRRALVLETGEQPLALPVLASSEPARGASLAKSDDRPPGPHSRPDLTRREIEYVRGFLQALKPGRFACLPKILCAAQTAQDIRIVTVEDNRYTGLACDVGRIIVSPGARFDTCRSGALLLSGRTLRRTGALEITIIPNATAPDIKITAAMRDSAQTSSRPWTVHRFYDWRTRQFDFGIPEAVAAHLRDDSVLNGSGE</sequence>
<dbReference type="AlphaFoldDB" id="A0A7X0MSC6"/>
<feature type="transmembrane region" description="Helical" evidence="7">
    <location>
        <begin position="325"/>
        <end position="352"/>
    </location>
</feature>
<feature type="compositionally biased region" description="Basic and acidic residues" evidence="6">
    <location>
        <begin position="684"/>
        <end position="698"/>
    </location>
</feature>
<dbReference type="GO" id="GO:0005886">
    <property type="term" value="C:plasma membrane"/>
    <property type="evidence" value="ECO:0007669"/>
    <property type="project" value="UniProtKB-SubCell"/>
</dbReference>
<dbReference type="InterPro" id="IPR025405">
    <property type="entry name" value="DUF4131"/>
</dbReference>
<accession>A0A7X0MSC6</accession>
<evidence type="ECO:0000256" key="4">
    <source>
        <dbReference type="ARBA" id="ARBA00022989"/>
    </source>
</evidence>
<evidence type="ECO:0000256" key="7">
    <source>
        <dbReference type="SAM" id="Phobius"/>
    </source>
</evidence>
<evidence type="ECO:0000256" key="5">
    <source>
        <dbReference type="ARBA" id="ARBA00023136"/>
    </source>
</evidence>